<protein>
    <recommendedName>
        <fullName evidence="5">homoserine dehydrogenase</fullName>
        <ecNumber evidence="5">1.1.1.3</ecNumber>
    </recommendedName>
</protein>
<dbReference type="Gene3D" id="3.40.50.720">
    <property type="entry name" value="NAD(P)-binding Rossmann-like Domain"/>
    <property type="match status" value="2"/>
</dbReference>
<evidence type="ECO:0000313" key="15">
    <source>
        <dbReference type="EMBL" id="KAG1546291.1"/>
    </source>
</evidence>
<dbReference type="InterPro" id="IPR005106">
    <property type="entry name" value="Asp/hSer_DH_NAD-bd"/>
</dbReference>
<feature type="binding site" evidence="12">
    <location>
        <begin position="8"/>
        <end position="13"/>
    </location>
    <ligand>
        <name>NADP(+)</name>
        <dbReference type="ChEBI" id="CHEBI:58349"/>
    </ligand>
</feature>
<feature type="binding site" evidence="12">
    <location>
        <position position="91"/>
    </location>
    <ligand>
        <name>NADPH</name>
        <dbReference type="ChEBI" id="CHEBI:57783"/>
    </ligand>
</feature>
<dbReference type="GO" id="GO:0050661">
    <property type="term" value="F:NADP binding"/>
    <property type="evidence" value="ECO:0007669"/>
    <property type="project" value="InterPro"/>
</dbReference>
<evidence type="ECO:0000256" key="7">
    <source>
        <dbReference type="ARBA" id="ARBA00022697"/>
    </source>
</evidence>
<dbReference type="Pfam" id="PF03447">
    <property type="entry name" value="NAD_binding_3"/>
    <property type="match status" value="1"/>
</dbReference>
<dbReference type="PIRSF" id="PIRSF036497">
    <property type="entry name" value="HDH_short"/>
    <property type="match status" value="1"/>
</dbReference>
<feature type="domain" description="Homoserine dehydrogenase catalytic" evidence="13">
    <location>
        <begin position="158"/>
        <end position="339"/>
    </location>
</feature>
<evidence type="ECO:0000256" key="5">
    <source>
        <dbReference type="ARBA" id="ARBA00013213"/>
    </source>
</evidence>
<evidence type="ECO:0000256" key="6">
    <source>
        <dbReference type="ARBA" id="ARBA00022605"/>
    </source>
</evidence>
<evidence type="ECO:0000256" key="12">
    <source>
        <dbReference type="PIRSR" id="PIRSR036497-2"/>
    </source>
</evidence>
<evidence type="ECO:0000256" key="4">
    <source>
        <dbReference type="ARBA" id="ARBA00006753"/>
    </source>
</evidence>
<dbReference type="InterPro" id="IPR022697">
    <property type="entry name" value="HDH_short"/>
</dbReference>
<keyword evidence="6" id="KW-0028">Amino-acid biosynthesis</keyword>
<dbReference type="GO" id="GO:0009086">
    <property type="term" value="P:methionine biosynthetic process"/>
    <property type="evidence" value="ECO:0007669"/>
    <property type="project" value="UniProtKB-KW"/>
</dbReference>
<evidence type="ECO:0000256" key="2">
    <source>
        <dbReference type="ARBA" id="ARBA00005056"/>
    </source>
</evidence>
<keyword evidence="9" id="KW-0560">Oxidoreductase</keyword>
<dbReference type="InterPro" id="IPR011147">
    <property type="entry name" value="Bifunc_Aspkin/hSer_DH"/>
</dbReference>
<keyword evidence="7" id="KW-0791">Threonine biosynthesis</keyword>
<dbReference type="SUPFAM" id="SSF51735">
    <property type="entry name" value="NAD(P)-binding Rossmann-fold domains"/>
    <property type="match status" value="1"/>
</dbReference>
<evidence type="ECO:0000256" key="11">
    <source>
        <dbReference type="ARBA" id="ARBA00048841"/>
    </source>
</evidence>
<dbReference type="PANTHER" id="PTHR43070">
    <property type="match status" value="1"/>
</dbReference>
<dbReference type="PANTHER" id="PTHR43070:SF5">
    <property type="entry name" value="HOMOSERINE DEHYDROGENASE"/>
    <property type="match status" value="1"/>
</dbReference>
<name>A0A9P6YED2_RHIOR</name>
<proteinExistence type="inferred from homology"/>
<reference evidence="15" key="1">
    <citation type="journal article" date="2020" name="Microb. Genom.">
        <title>Genetic diversity of clinical and environmental Mucorales isolates obtained from an investigation of mucormycosis cases among solid organ transplant recipients.</title>
        <authorList>
            <person name="Nguyen M.H."/>
            <person name="Kaul D."/>
            <person name="Muto C."/>
            <person name="Cheng S.J."/>
            <person name="Richter R.A."/>
            <person name="Bruno V.M."/>
            <person name="Liu G."/>
            <person name="Beyhan S."/>
            <person name="Sundermann A.J."/>
            <person name="Mounaud S."/>
            <person name="Pasculle A.W."/>
            <person name="Nierman W.C."/>
            <person name="Driscoll E."/>
            <person name="Cumbie R."/>
            <person name="Clancy C.J."/>
            <person name="Dupont C.L."/>
        </authorList>
    </citation>
    <scope>NUCLEOTIDE SEQUENCE</scope>
    <source>
        <strain evidence="15">GL16</strain>
    </source>
</reference>
<dbReference type="OrthoDB" id="67851at2759"/>
<evidence type="ECO:0000256" key="1">
    <source>
        <dbReference type="ARBA" id="ARBA00001920"/>
    </source>
</evidence>
<dbReference type="OMA" id="NICTAKS"/>
<dbReference type="EC" id="1.1.1.3" evidence="5"/>
<dbReference type="SUPFAM" id="SSF55347">
    <property type="entry name" value="Glyceraldehyde-3-phosphate dehydrogenase-like, C-terminal domain"/>
    <property type="match status" value="1"/>
</dbReference>
<keyword evidence="8 12" id="KW-0521">NADP</keyword>
<evidence type="ECO:0000259" key="14">
    <source>
        <dbReference type="Pfam" id="PF03447"/>
    </source>
</evidence>
<comment type="caution">
    <text evidence="15">The sequence shown here is derived from an EMBL/GenBank/DDBJ whole genome shotgun (WGS) entry which is preliminary data.</text>
</comment>
<evidence type="ECO:0000256" key="10">
    <source>
        <dbReference type="ARBA" id="ARBA00023167"/>
    </source>
</evidence>
<comment type="pathway">
    <text evidence="2">Amino-acid biosynthesis; L-threonine biosynthesis; L-threonine from L-aspartate: step 3/5.</text>
</comment>
<dbReference type="GO" id="GO:0004412">
    <property type="term" value="F:homoserine dehydrogenase activity"/>
    <property type="evidence" value="ECO:0007669"/>
    <property type="project" value="UniProtKB-EC"/>
</dbReference>
<evidence type="ECO:0000313" key="16">
    <source>
        <dbReference type="Proteomes" id="UP000717996"/>
    </source>
</evidence>
<organism evidence="15 16">
    <name type="scientific">Rhizopus oryzae</name>
    <name type="common">Mucormycosis agent</name>
    <name type="synonym">Rhizopus arrhizus var. delemar</name>
    <dbReference type="NCBI Taxonomy" id="64495"/>
    <lineage>
        <taxon>Eukaryota</taxon>
        <taxon>Fungi</taxon>
        <taxon>Fungi incertae sedis</taxon>
        <taxon>Mucoromycota</taxon>
        <taxon>Mucoromycotina</taxon>
        <taxon>Mucoromycetes</taxon>
        <taxon>Mucorales</taxon>
        <taxon>Mucorineae</taxon>
        <taxon>Rhizopodaceae</taxon>
        <taxon>Rhizopus</taxon>
    </lineage>
</organism>
<dbReference type="InterPro" id="IPR036291">
    <property type="entry name" value="NAD(P)-bd_dom_sf"/>
</dbReference>
<comment type="cofactor">
    <cofactor evidence="1">
        <name>a metal cation</name>
        <dbReference type="ChEBI" id="CHEBI:25213"/>
    </cofactor>
</comment>
<comment type="catalytic activity">
    <reaction evidence="11">
        <text>L-homoserine + NADP(+) = L-aspartate 4-semialdehyde + NADPH + H(+)</text>
        <dbReference type="Rhea" id="RHEA:15761"/>
        <dbReference type="ChEBI" id="CHEBI:15378"/>
        <dbReference type="ChEBI" id="CHEBI:57476"/>
        <dbReference type="ChEBI" id="CHEBI:57783"/>
        <dbReference type="ChEBI" id="CHEBI:58349"/>
        <dbReference type="ChEBI" id="CHEBI:537519"/>
        <dbReference type="EC" id="1.1.1.3"/>
    </reaction>
    <physiologicalReaction direction="right-to-left" evidence="11">
        <dbReference type="Rhea" id="RHEA:15763"/>
    </physiologicalReaction>
</comment>
<dbReference type="GO" id="GO:0009090">
    <property type="term" value="P:homoserine biosynthetic process"/>
    <property type="evidence" value="ECO:0007669"/>
    <property type="project" value="TreeGrafter"/>
</dbReference>
<gene>
    <name evidence="15" type="ORF">G6F51_004960</name>
</gene>
<evidence type="ECO:0000256" key="9">
    <source>
        <dbReference type="ARBA" id="ARBA00023002"/>
    </source>
</evidence>
<feature type="domain" description="Aspartate/homoserine dehydrogenase NAD-binding" evidence="14">
    <location>
        <begin position="8"/>
        <end position="139"/>
    </location>
</feature>
<feature type="binding site" evidence="12">
    <location>
        <position position="216"/>
    </location>
    <ligand>
        <name>L-homoserine</name>
        <dbReference type="ChEBI" id="CHEBI:57476"/>
    </ligand>
</feature>
<accession>A0A9P6YED2</accession>
<dbReference type="Proteomes" id="UP000717996">
    <property type="component" value="Unassembled WGS sequence"/>
</dbReference>
<evidence type="ECO:0000259" key="13">
    <source>
        <dbReference type="Pfam" id="PF00742"/>
    </source>
</evidence>
<evidence type="ECO:0000256" key="8">
    <source>
        <dbReference type="ARBA" id="ARBA00022857"/>
    </source>
</evidence>
<keyword evidence="10" id="KW-0486">Methionine biosynthesis</keyword>
<comment type="pathway">
    <text evidence="3">Amino-acid biosynthesis; L-methionine biosynthesis via de novo pathway; L-homoserine from L-aspartate: step 3/3.</text>
</comment>
<dbReference type="Pfam" id="PF00742">
    <property type="entry name" value="Homoserine_dh"/>
    <property type="match status" value="1"/>
</dbReference>
<dbReference type="InterPro" id="IPR001342">
    <property type="entry name" value="HDH_cat"/>
</dbReference>
<feature type="binding site" evidence="12">
    <location>
        <position position="115"/>
    </location>
    <ligand>
        <name>NADPH</name>
        <dbReference type="ChEBI" id="CHEBI:57783"/>
    </ligand>
</feature>
<comment type="similarity">
    <text evidence="4">Belongs to the homoserine dehydrogenase family.</text>
</comment>
<dbReference type="GO" id="GO:0009088">
    <property type="term" value="P:threonine biosynthetic process"/>
    <property type="evidence" value="ECO:0007669"/>
    <property type="project" value="UniProtKB-KW"/>
</dbReference>
<dbReference type="AlphaFoldDB" id="A0A9P6YED2"/>
<sequence>MINIGIIGVGLVGSELYSQILKSSYKNILRVVALSSSEKMLLSDSEYKPLVVNLSKDIRSHVIQQGVPVNIDDFANYLVNSKQHSVIIDCTASENIAQLYPSWLRSGLSVVTPNKKGFAGSINLFREIRELAVNTNKEIKNTNVPLVYHETTVGAGLPILSTLADLIKTGDDIIRIEGIFSGCLSYVFNTFCSLTNNTTQTFSEVVNCAKELGYTEPDPRDDLNGMDAAHNIMPQDLQSLPTSEEFMRKLPEYDDYFSKLRKEALDDNQVLRYIGIVDFKGGASGVQLIKYPASHPFASLKGGDNIIRFTTKRFPNGITIQGDGGGAAVTAYGIFTDLIKIQERVNKF</sequence>
<dbReference type="Gene3D" id="3.30.360.10">
    <property type="entry name" value="Dihydrodipicolinate Reductase, domain 2"/>
    <property type="match status" value="2"/>
</dbReference>
<evidence type="ECO:0000256" key="3">
    <source>
        <dbReference type="ARBA" id="ARBA00005062"/>
    </source>
</evidence>
<dbReference type="EMBL" id="JAANIT010000579">
    <property type="protein sequence ID" value="KAG1546291.1"/>
    <property type="molecule type" value="Genomic_DNA"/>
</dbReference>